<evidence type="ECO:0000256" key="2">
    <source>
        <dbReference type="ARBA" id="ARBA00022473"/>
    </source>
</evidence>
<evidence type="ECO:0000256" key="1">
    <source>
        <dbReference type="ARBA" id="ARBA00004123"/>
    </source>
</evidence>
<accession>A0A978UBZ8</accession>
<comment type="caution">
    <text evidence="5">The sequence shown here is derived from an EMBL/GenBank/DDBJ whole genome shotgun (WGS) entry which is preliminary data.</text>
</comment>
<evidence type="ECO:0000256" key="4">
    <source>
        <dbReference type="ARBA" id="ARBA00025806"/>
    </source>
</evidence>
<dbReference type="InterPro" id="IPR024861">
    <property type="entry name" value="Donson"/>
</dbReference>
<dbReference type="GO" id="GO:0005634">
    <property type="term" value="C:nucleus"/>
    <property type="evidence" value="ECO:0007669"/>
    <property type="project" value="UniProtKB-SubCell"/>
</dbReference>
<comment type="subcellular location">
    <subcellularLocation>
        <location evidence="1">Nucleus</location>
    </subcellularLocation>
</comment>
<dbReference type="PRINTS" id="PR02064">
    <property type="entry name" value="DONSON"/>
</dbReference>
<dbReference type="PANTHER" id="PTHR12972:SF0">
    <property type="entry name" value="PROTEIN DOWNSTREAM NEIGHBOR OF SON"/>
    <property type="match status" value="1"/>
</dbReference>
<gene>
    <name evidence="5" type="ORF">FEM48_Zijuj12G0075100</name>
</gene>
<reference evidence="5" key="1">
    <citation type="journal article" date="2021" name="Front. Plant Sci.">
        <title>Chromosome-Scale Genome Assembly for Chinese Sour Jujube and Insights Into Its Genome Evolution and Domestication Signature.</title>
        <authorList>
            <person name="Shen L.-Y."/>
            <person name="Luo H."/>
            <person name="Wang X.-L."/>
            <person name="Wang X.-M."/>
            <person name="Qiu X.-J."/>
            <person name="Liu H."/>
            <person name="Zhou S.-S."/>
            <person name="Jia K.-H."/>
            <person name="Nie S."/>
            <person name="Bao Y.-T."/>
            <person name="Zhang R.-G."/>
            <person name="Yun Q.-Z."/>
            <person name="Chai Y.-H."/>
            <person name="Lu J.-Y."/>
            <person name="Li Y."/>
            <person name="Zhao S.-W."/>
            <person name="Mao J.-F."/>
            <person name="Jia S.-G."/>
            <person name="Mao Y.-M."/>
        </authorList>
    </citation>
    <scope>NUCLEOTIDE SEQUENCE</scope>
    <source>
        <strain evidence="5">AT0</strain>
        <tissue evidence="5">Leaf</tissue>
    </source>
</reference>
<evidence type="ECO:0000256" key="3">
    <source>
        <dbReference type="ARBA" id="ARBA00023242"/>
    </source>
</evidence>
<evidence type="ECO:0000313" key="6">
    <source>
        <dbReference type="Proteomes" id="UP000813462"/>
    </source>
</evidence>
<evidence type="ECO:0000313" key="5">
    <source>
        <dbReference type="EMBL" id="KAH7512291.1"/>
    </source>
</evidence>
<keyword evidence="2" id="KW-0217">Developmental protein</keyword>
<proteinExistence type="inferred from homology"/>
<dbReference type="GO" id="GO:0033260">
    <property type="term" value="P:nuclear DNA replication"/>
    <property type="evidence" value="ECO:0007669"/>
    <property type="project" value="TreeGrafter"/>
</dbReference>
<dbReference type="AlphaFoldDB" id="A0A978UBZ8"/>
<dbReference type="EMBL" id="JAEACU010000012">
    <property type="protein sequence ID" value="KAH7512291.1"/>
    <property type="molecule type" value="Genomic_DNA"/>
</dbReference>
<name>A0A978UBZ8_ZIZJJ</name>
<keyword evidence="3" id="KW-0539">Nucleus</keyword>
<dbReference type="PANTHER" id="PTHR12972">
    <property type="entry name" value="DOWNSTREAM NEIGHBOR OF SON"/>
    <property type="match status" value="1"/>
</dbReference>
<dbReference type="Proteomes" id="UP000813462">
    <property type="component" value="Unassembled WGS sequence"/>
</dbReference>
<organism evidence="5 6">
    <name type="scientific">Ziziphus jujuba var. spinosa</name>
    <dbReference type="NCBI Taxonomy" id="714518"/>
    <lineage>
        <taxon>Eukaryota</taxon>
        <taxon>Viridiplantae</taxon>
        <taxon>Streptophyta</taxon>
        <taxon>Embryophyta</taxon>
        <taxon>Tracheophyta</taxon>
        <taxon>Spermatophyta</taxon>
        <taxon>Magnoliopsida</taxon>
        <taxon>eudicotyledons</taxon>
        <taxon>Gunneridae</taxon>
        <taxon>Pentapetalae</taxon>
        <taxon>rosids</taxon>
        <taxon>fabids</taxon>
        <taxon>Rosales</taxon>
        <taxon>Rhamnaceae</taxon>
        <taxon>Paliureae</taxon>
        <taxon>Ziziphus</taxon>
    </lineage>
</organism>
<evidence type="ECO:0008006" key="7">
    <source>
        <dbReference type="Google" id="ProtNLM"/>
    </source>
</evidence>
<sequence>MAKVAPPSYLPTTSLQIGGARKVHTSTMVKRKTPSELRVSHQSRELVCEEQLKRKNTVEIIDESPAPMSGSIRRAFPLVSETNSGPKKPELSRNPKYIDMRMDGVYPAKKSRFGKLSGKGNVKESVSMEQQNSLKNLTVLSNLAAKKRDQLSCKENSAEVAKDDRLEACQATENCSQSTFRSVTELSMGDSRLSGFAAVNMDKALKGLAARKSSVMTGLPANSSERDVDHTLTKLGSFCLPGQKAPLDFTLKTHMRVVSSSPVTWIHRSIMYRADTGMPCFTREDQSRSHNSGLPSTSPVLSSKILHSWVYPQSILPPSLISVLTSSASQGVELDFLRRRQLAWEDSFRSLYYMLRNGICNIFYVCTPHFVAMFNGHPGLGRTKCVCKAYVSQSTRGLRSLLREHDVCFSMPRCRSKVEQDMTEDLAELLEIEKQNLGQTVRLNSSPDIDSTPDSLLVFNDNKDVHGLYDILLNYRSFLTAFVGMDVPVLYSPVPFQNASFSTPETVSNLAGLIVALLTIVKFMELKRSEQNAAHDRGSKEKDGELMQSSSSNICSSVEIKDSFIPPWIICSICSVLGSEGRSFEASFTTEPTTTALNAAVEAVCEISDGQAKSGEGLQESSYSFGIPEAIVTPHLRSAPLQGLKYSSCSYMATLSPV</sequence>
<protein>
    <recommendedName>
        <fullName evidence="7">Protein downstream neighbor of Son</fullName>
    </recommendedName>
</protein>
<comment type="similarity">
    <text evidence="4">Belongs to the DONSON family.</text>
</comment>